<evidence type="ECO:0000256" key="1">
    <source>
        <dbReference type="SAM" id="SignalP"/>
    </source>
</evidence>
<name>A0A1I2BZL8_9BACT</name>
<dbReference type="Gene3D" id="2.60.40.10">
    <property type="entry name" value="Immunoglobulins"/>
    <property type="match status" value="1"/>
</dbReference>
<dbReference type="AlphaFoldDB" id="A0A1I2BZL8"/>
<feature type="chain" id="PRO_5011744380" description="DUF1573 domain-containing protein" evidence="1">
    <location>
        <begin position="20"/>
        <end position="136"/>
    </location>
</feature>
<dbReference type="PANTHER" id="PTHR37833">
    <property type="entry name" value="LIPOPROTEIN-RELATED"/>
    <property type="match status" value="1"/>
</dbReference>
<sequence length="136" mass="15074">MKKYLLLLICLCYGVLGFAQNNTTNISNENVPILSFHEKEYDFGDIKQGDVVEHTFSFKNTGKTPLIIANVQTTCGCTATKWTNQPIPPDAEGSITVQFNTSGKQGIQNKVITIKSNANNQIERVIIKANILLKEN</sequence>
<dbReference type="STRING" id="1003.SAMN04488541_100413"/>
<proteinExistence type="predicted"/>
<feature type="signal peptide" evidence="1">
    <location>
        <begin position="1"/>
        <end position="19"/>
    </location>
</feature>
<dbReference type="RefSeq" id="WP_091539744.1">
    <property type="nucleotide sequence ID" value="NZ_FONY01000004.1"/>
</dbReference>
<protein>
    <recommendedName>
        <fullName evidence="4">DUF1573 domain-containing protein</fullName>
    </recommendedName>
</protein>
<dbReference type="PANTHER" id="PTHR37833:SF1">
    <property type="entry name" value="SIGNAL PEPTIDE PROTEIN"/>
    <property type="match status" value="1"/>
</dbReference>
<organism evidence="2 3">
    <name type="scientific">Thermoflexibacter ruber</name>
    <dbReference type="NCBI Taxonomy" id="1003"/>
    <lineage>
        <taxon>Bacteria</taxon>
        <taxon>Pseudomonadati</taxon>
        <taxon>Bacteroidota</taxon>
        <taxon>Cytophagia</taxon>
        <taxon>Cytophagales</taxon>
        <taxon>Thermoflexibacteraceae</taxon>
        <taxon>Thermoflexibacter</taxon>
    </lineage>
</organism>
<evidence type="ECO:0008006" key="4">
    <source>
        <dbReference type="Google" id="ProtNLM"/>
    </source>
</evidence>
<dbReference type="InterPro" id="IPR011467">
    <property type="entry name" value="DUF1573"/>
</dbReference>
<gene>
    <name evidence="2" type="ORF">SAMN04488541_100413</name>
</gene>
<reference evidence="2 3" key="1">
    <citation type="submission" date="2016-10" db="EMBL/GenBank/DDBJ databases">
        <authorList>
            <person name="de Groot N.N."/>
        </authorList>
    </citation>
    <scope>NUCLEOTIDE SEQUENCE [LARGE SCALE GENOMIC DNA]</scope>
    <source>
        <strain>GEY</strain>
        <strain evidence="3">DSM 9560</strain>
    </source>
</reference>
<keyword evidence="3" id="KW-1185">Reference proteome</keyword>
<dbReference type="Pfam" id="PF07610">
    <property type="entry name" value="DUF1573"/>
    <property type="match status" value="1"/>
</dbReference>
<dbReference type="EMBL" id="FONY01000004">
    <property type="protein sequence ID" value="SFE61549.1"/>
    <property type="molecule type" value="Genomic_DNA"/>
</dbReference>
<dbReference type="Proteomes" id="UP000199513">
    <property type="component" value="Unassembled WGS sequence"/>
</dbReference>
<accession>A0A1I2BZL8</accession>
<dbReference type="InterPro" id="IPR013783">
    <property type="entry name" value="Ig-like_fold"/>
</dbReference>
<keyword evidence="1" id="KW-0732">Signal</keyword>
<evidence type="ECO:0000313" key="3">
    <source>
        <dbReference type="Proteomes" id="UP000199513"/>
    </source>
</evidence>
<evidence type="ECO:0000313" key="2">
    <source>
        <dbReference type="EMBL" id="SFE61549.1"/>
    </source>
</evidence>
<dbReference type="OrthoDB" id="826619at2"/>